<keyword evidence="4" id="KW-1185">Reference proteome</keyword>
<gene>
    <name evidence="3" type="ORF">UTRI_01735</name>
</gene>
<dbReference type="GO" id="GO:0016407">
    <property type="term" value="F:acetyltransferase activity"/>
    <property type="evidence" value="ECO:0007669"/>
    <property type="project" value="InterPro"/>
</dbReference>
<dbReference type="SUPFAM" id="SSF54001">
    <property type="entry name" value="Cysteine proteinases"/>
    <property type="match status" value="1"/>
</dbReference>
<feature type="compositionally biased region" description="Low complexity" evidence="2">
    <location>
        <begin position="377"/>
        <end position="391"/>
    </location>
</feature>
<evidence type="ECO:0000313" key="4">
    <source>
        <dbReference type="Proteomes" id="UP000324022"/>
    </source>
</evidence>
<protein>
    <submittedName>
        <fullName evidence="3">Uncharacterized protein</fullName>
    </submittedName>
</protein>
<accession>A0A5C3E0J0</accession>
<reference evidence="3 4" key="1">
    <citation type="submission" date="2018-03" db="EMBL/GenBank/DDBJ databases">
        <authorList>
            <person name="Guldener U."/>
        </authorList>
    </citation>
    <scope>NUCLEOTIDE SEQUENCE [LARGE SCALE GENOMIC DNA]</scope>
    <source>
        <strain evidence="3 4">NBRC100155</strain>
    </source>
</reference>
<dbReference type="EMBL" id="OOIN01000005">
    <property type="protein sequence ID" value="SPO23057.1"/>
    <property type="molecule type" value="Genomic_DNA"/>
</dbReference>
<dbReference type="AlphaFoldDB" id="A0A5C3E0J0"/>
<feature type="region of interest" description="Disordered" evidence="2">
    <location>
        <begin position="371"/>
        <end position="391"/>
    </location>
</feature>
<name>A0A5C3E0J0_9BASI</name>
<dbReference type="Proteomes" id="UP000324022">
    <property type="component" value="Unassembled WGS sequence"/>
</dbReference>
<dbReference type="Pfam" id="PF00797">
    <property type="entry name" value="Acetyltransf_2"/>
    <property type="match status" value="1"/>
</dbReference>
<evidence type="ECO:0000313" key="3">
    <source>
        <dbReference type="EMBL" id="SPO23057.1"/>
    </source>
</evidence>
<dbReference type="InterPro" id="IPR038765">
    <property type="entry name" value="Papain-like_cys_pep_sf"/>
</dbReference>
<sequence length="391" mass="43767">MVLGPKLVQSNLSESQGRAVLHTIAFPGFEEKKVSTSAPLPKPTLSTLSRLHIHFLLAFPFEALSMNYEPSGCMDATLSHTFDRFIGNGLGGGYCLQVNLLYREMLSFLGFRYIGVLGRVYSPISQDWSGLTHTASLVYLPSHLPKDQGKKVYYLSDVGFGSSPHRPILLRHGWEEYGRGSDKYRLVKSQFQPRSTLEQDDEKEQGAGQVDQEVQAIAASQSCWTLQNLKKGKQEWEDCYSFSTFECFYPDYQASNKATSHHASVPFATMILVVRYLLNPNLLSESSKMVDKDGLDSDLYPYHPSVVEQRMIVGDKYIVKIGDDQNVFKVIQSERERVELLKRDFGLLKHIQTETALEVIAGKPSALKTEGDKVKMNGKVNGNGNENGSAH</sequence>
<dbReference type="Gene3D" id="3.30.2140.20">
    <property type="match status" value="1"/>
</dbReference>
<dbReference type="PANTHER" id="PTHR11786:SF0">
    <property type="entry name" value="ARYLAMINE N-ACETYLTRANSFERASE 4-RELATED"/>
    <property type="match status" value="1"/>
</dbReference>
<dbReference type="OrthoDB" id="10260017at2759"/>
<dbReference type="PANTHER" id="PTHR11786">
    <property type="entry name" value="N-HYDROXYARYLAMINE O-ACETYLTRANSFERASE"/>
    <property type="match status" value="1"/>
</dbReference>
<organism evidence="3 4">
    <name type="scientific">Ustilago trichophora</name>
    <dbReference type="NCBI Taxonomy" id="86804"/>
    <lineage>
        <taxon>Eukaryota</taxon>
        <taxon>Fungi</taxon>
        <taxon>Dikarya</taxon>
        <taxon>Basidiomycota</taxon>
        <taxon>Ustilaginomycotina</taxon>
        <taxon>Ustilaginomycetes</taxon>
        <taxon>Ustilaginales</taxon>
        <taxon>Ustilaginaceae</taxon>
        <taxon>Ustilago</taxon>
    </lineage>
</organism>
<evidence type="ECO:0000256" key="2">
    <source>
        <dbReference type="SAM" id="MobiDB-lite"/>
    </source>
</evidence>
<evidence type="ECO:0000256" key="1">
    <source>
        <dbReference type="ARBA" id="ARBA00006547"/>
    </source>
</evidence>
<dbReference type="InterPro" id="IPR053710">
    <property type="entry name" value="Arylamine_NAT_domain_sf"/>
</dbReference>
<comment type="similarity">
    <text evidence="1">Belongs to the arylamine N-acetyltransferase family.</text>
</comment>
<dbReference type="InterPro" id="IPR001447">
    <property type="entry name" value="Arylamine_N-AcTrfase"/>
</dbReference>
<proteinExistence type="inferred from homology"/>